<keyword evidence="4 6" id="KW-0998">Cell outer membrane</keyword>
<evidence type="ECO:0000256" key="2">
    <source>
        <dbReference type="ARBA" id="ARBA00023136"/>
    </source>
</evidence>
<dbReference type="Proteomes" id="UP000321374">
    <property type="component" value="Unassembled WGS sequence"/>
</dbReference>
<evidence type="ECO:0000256" key="1">
    <source>
        <dbReference type="ARBA" id="ARBA00022729"/>
    </source>
</evidence>
<protein>
    <recommendedName>
        <fullName evidence="6">LPS-assembly lipoprotein LptE</fullName>
    </recommendedName>
</protein>
<evidence type="ECO:0000313" key="8">
    <source>
        <dbReference type="Proteomes" id="UP000321374"/>
    </source>
</evidence>
<dbReference type="PANTHER" id="PTHR38098:SF1">
    <property type="entry name" value="LPS-ASSEMBLY LIPOPROTEIN LPTE"/>
    <property type="match status" value="1"/>
</dbReference>
<dbReference type="AlphaFoldDB" id="A0A5C7WFA0"/>
<dbReference type="GO" id="GO:1990351">
    <property type="term" value="C:transporter complex"/>
    <property type="evidence" value="ECO:0007669"/>
    <property type="project" value="TreeGrafter"/>
</dbReference>
<comment type="similarity">
    <text evidence="6">Belongs to the LptE lipoprotein family.</text>
</comment>
<proteinExistence type="inferred from homology"/>
<gene>
    <name evidence="6" type="primary">lptE</name>
    <name evidence="7" type="ORF">E6Q51_04925</name>
</gene>
<dbReference type="GO" id="GO:0009279">
    <property type="term" value="C:cell outer membrane"/>
    <property type="evidence" value="ECO:0007669"/>
    <property type="project" value="UniProtKB-UniRule"/>
</dbReference>
<comment type="caution">
    <text evidence="7">The sequence shown here is derived from an EMBL/GenBank/DDBJ whole genome shotgun (WGS) entry which is preliminary data.</text>
</comment>
<accession>A0A5C7WFA0</accession>
<reference evidence="7 8" key="1">
    <citation type="submission" date="2018-09" db="EMBL/GenBank/DDBJ databases">
        <title>Metagenome Assembled Genomes from an Advanced Water Purification Facility.</title>
        <authorList>
            <person name="Stamps B.W."/>
            <person name="Spear J.R."/>
        </authorList>
    </citation>
    <scope>NUCLEOTIDE SEQUENCE [LARGE SCALE GENOMIC DNA]</scope>
    <source>
        <strain evidence="7">Bin_42_2</strain>
    </source>
</reference>
<name>A0A5C7WFA0_METME</name>
<comment type="subunit">
    <text evidence="6">Component of the lipopolysaccharide transport and assembly complex. Interacts with LptD.</text>
</comment>
<keyword evidence="2 6" id="KW-0472">Membrane</keyword>
<dbReference type="InterPro" id="IPR007485">
    <property type="entry name" value="LPS_assembly_LptE"/>
</dbReference>
<evidence type="ECO:0000256" key="6">
    <source>
        <dbReference type="HAMAP-Rule" id="MF_01186"/>
    </source>
</evidence>
<evidence type="ECO:0000256" key="5">
    <source>
        <dbReference type="ARBA" id="ARBA00023288"/>
    </source>
</evidence>
<evidence type="ECO:0000256" key="3">
    <source>
        <dbReference type="ARBA" id="ARBA00023139"/>
    </source>
</evidence>
<dbReference type="GO" id="GO:0015920">
    <property type="term" value="P:lipopolysaccharide transport"/>
    <property type="evidence" value="ECO:0007669"/>
    <property type="project" value="TreeGrafter"/>
</dbReference>
<sequence length="154" mass="17625">MLALSVMLTACGFQLRQPNPVAFKSVYLLGSTKINSALKKSLKDQNIQLVESAEEAELQVDLMHEENEKRILSLSGTGVVREYELYYRVEYRTKAINEPTWSLPLIMESRRDYTYNDANLLAKLTEEKRLSETMQTDVLNGILRRLSALKKAPQ</sequence>
<organism evidence="7 8">
    <name type="scientific">Methylophilus methylotrophus</name>
    <name type="common">Bacterium W3A1</name>
    <dbReference type="NCBI Taxonomy" id="17"/>
    <lineage>
        <taxon>Bacteria</taxon>
        <taxon>Pseudomonadati</taxon>
        <taxon>Pseudomonadota</taxon>
        <taxon>Betaproteobacteria</taxon>
        <taxon>Nitrosomonadales</taxon>
        <taxon>Methylophilaceae</taxon>
        <taxon>Methylophilus</taxon>
    </lineage>
</organism>
<dbReference type="EMBL" id="SSGG01000078">
    <property type="protein sequence ID" value="TXI36761.1"/>
    <property type="molecule type" value="Genomic_DNA"/>
</dbReference>
<evidence type="ECO:0000256" key="4">
    <source>
        <dbReference type="ARBA" id="ARBA00023237"/>
    </source>
</evidence>
<dbReference type="PANTHER" id="PTHR38098">
    <property type="entry name" value="LPS-ASSEMBLY LIPOPROTEIN LPTE"/>
    <property type="match status" value="1"/>
</dbReference>
<keyword evidence="5" id="KW-0449">Lipoprotein</keyword>
<evidence type="ECO:0000313" key="7">
    <source>
        <dbReference type="EMBL" id="TXI36761.1"/>
    </source>
</evidence>
<dbReference type="HAMAP" id="MF_01186">
    <property type="entry name" value="LPS_assembly_LptE"/>
    <property type="match status" value="1"/>
</dbReference>
<dbReference type="GO" id="GO:0043165">
    <property type="term" value="P:Gram-negative-bacterium-type cell outer membrane assembly"/>
    <property type="evidence" value="ECO:0007669"/>
    <property type="project" value="UniProtKB-UniRule"/>
</dbReference>
<comment type="function">
    <text evidence="6">Together with LptD, is involved in the assembly of lipopolysaccharide (LPS) at the surface of the outer membrane. Required for the proper assembly of LptD. Binds LPS and may serve as the LPS recognition site at the outer membrane.</text>
</comment>
<keyword evidence="3" id="KW-0564">Palmitate</keyword>
<dbReference type="Pfam" id="PF04390">
    <property type="entry name" value="LptE"/>
    <property type="match status" value="1"/>
</dbReference>
<dbReference type="Gene3D" id="3.30.160.150">
    <property type="entry name" value="Lipoprotein like domain"/>
    <property type="match status" value="1"/>
</dbReference>
<dbReference type="GO" id="GO:0001530">
    <property type="term" value="F:lipopolysaccharide binding"/>
    <property type="evidence" value="ECO:0007669"/>
    <property type="project" value="TreeGrafter"/>
</dbReference>
<keyword evidence="1" id="KW-0732">Signal</keyword>